<keyword evidence="2 8" id="KW-0645">Protease</keyword>
<reference evidence="9 10" key="1">
    <citation type="submission" date="2013-04" db="EMBL/GenBank/DDBJ databases">
        <title>Shimia sp. 22II-S11-Z10 Genome Sequencing.</title>
        <authorList>
            <person name="Lai Q."/>
            <person name="Li G."/>
            <person name="Shao Z."/>
        </authorList>
    </citation>
    <scope>NUCLEOTIDE SEQUENCE [LARGE SCALE GENOMIC DNA]</scope>
    <source>
        <strain evidence="10">22II-S11-Z10</strain>
    </source>
</reference>
<dbReference type="SUPFAM" id="SSF143081">
    <property type="entry name" value="BB1717-like"/>
    <property type="match status" value="1"/>
</dbReference>
<protein>
    <recommendedName>
        <fullName evidence="8">Abasic site processing protein</fullName>
        <ecNumber evidence="8">3.4.-.-</ecNumber>
    </recommendedName>
</protein>
<keyword evidence="5" id="KW-0190">Covalent protein-DNA linkage</keyword>
<dbReference type="Gene3D" id="3.90.1680.10">
    <property type="entry name" value="SOS response associated peptidase-like"/>
    <property type="match status" value="1"/>
</dbReference>
<gene>
    <name evidence="9" type="ORF">ATO10_10695</name>
</gene>
<dbReference type="GO" id="GO:0003697">
    <property type="term" value="F:single-stranded DNA binding"/>
    <property type="evidence" value="ECO:0007669"/>
    <property type="project" value="InterPro"/>
</dbReference>
<dbReference type="InterPro" id="IPR036590">
    <property type="entry name" value="SRAP-like"/>
</dbReference>
<dbReference type="AlphaFoldDB" id="A0A058ZJT7"/>
<comment type="similarity">
    <text evidence="1 8">Belongs to the SOS response-associated peptidase family.</text>
</comment>
<evidence type="ECO:0000256" key="3">
    <source>
        <dbReference type="ARBA" id="ARBA00022763"/>
    </source>
</evidence>
<keyword evidence="6" id="KW-0238">DNA-binding</keyword>
<evidence type="ECO:0000256" key="4">
    <source>
        <dbReference type="ARBA" id="ARBA00022801"/>
    </source>
</evidence>
<name>A0A058ZJT7_9RHOB</name>
<keyword evidence="4 8" id="KW-0378">Hydrolase</keyword>
<dbReference type="eggNOG" id="COG2135">
    <property type="taxonomic scope" value="Bacteria"/>
</dbReference>
<dbReference type="PATRIC" id="fig|1461693.3.peg.2166"/>
<sequence length="203" mass="22693">MREGQHLPLPASWNVKPTQQVQIVYGQDQTLHMAPARWWLVPGWFRGPMKDWKATTFNARIESANTTNAFKGAWQTGRCVIPASGYYEWTGPKGAKQPWWIAPDTNAPAMLLAGLHTQLHDGTRSCTILTRAALPQLADIHARTPVILSEDETAPWLRGEIDHAAAQDLGLSWEGRMRFHQVPKFGLKDDGPELIEPVQGTLL</sequence>
<evidence type="ECO:0000256" key="8">
    <source>
        <dbReference type="RuleBase" id="RU364100"/>
    </source>
</evidence>
<evidence type="ECO:0000313" key="9">
    <source>
        <dbReference type="EMBL" id="KCV81808.1"/>
    </source>
</evidence>
<dbReference type="PANTHER" id="PTHR13604:SF0">
    <property type="entry name" value="ABASIC SITE PROCESSING PROTEIN HMCES"/>
    <property type="match status" value="1"/>
</dbReference>
<evidence type="ECO:0000256" key="2">
    <source>
        <dbReference type="ARBA" id="ARBA00022670"/>
    </source>
</evidence>
<dbReference type="GO" id="GO:0016829">
    <property type="term" value="F:lyase activity"/>
    <property type="evidence" value="ECO:0007669"/>
    <property type="project" value="UniProtKB-KW"/>
</dbReference>
<comment type="caution">
    <text evidence="9">The sequence shown here is derived from an EMBL/GenBank/DDBJ whole genome shotgun (WGS) entry which is preliminary data.</text>
</comment>
<dbReference type="EMBL" id="AQQY01000006">
    <property type="protein sequence ID" value="KCV81808.1"/>
    <property type="molecule type" value="Genomic_DNA"/>
</dbReference>
<organism evidence="9 10">
    <name type="scientific">Actibacterium atlanticum</name>
    <dbReference type="NCBI Taxonomy" id="1461693"/>
    <lineage>
        <taxon>Bacteria</taxon>
        <taxon>Pseudomonadati</taxon>
        <taxon>Pseudomonadota</taxon>
        <taxon>Alphaproteobacteria</taxon>
        <taxon>Rhodobacterales</taxon>
        <taxon>Roseobacteraceae</taxon>
        <taxon>Actibacterium</taxon>
    </lineage>
</organism>
<dbReference type="InterPro" id="IPR003738">
    <property type="entry name" value="SRAP"/>
</dbReference>
<dbReference type="GO" id="GO:0006508">
    <property type="term" value="P:proteolysis"/>
    <property type="evidence" value="ECO:0007669"/>
    <property type="project" value="UniProtKB-KW"/>
</dbReference>
<dbReference type="STRING" id="1461693.ATO10_10695"/>
<evidence type="ECO:0000313" key="10">
    <source>
        <dbReference type="Proteomes" id="UP000024836"/>
    </source>
</evidence>
<evidence type="ECO:0000256" key="7">
    <source>
        <dbReference type="ARBA" id="ARBA00023239"/>
    </source>
</evidence>
<dbReference type="PANTHER" id="PTHR13604">
    <property type="entry name" value="DC12-RELATED"/>
    <property type="match status" value="1"/>
</dbReference>
<proteinExistence type="inferred from homology"/>
<keyword evidence="7" id="KW-0456">Lyase</keyword>
<dbReference type="GO" id="GO:0008233">
    <property type="term" value="F:peptidase activity"/>
    <property type="evidence" value="ECO:0007669"/>
    <property type="project" value="UniProtKB-KW"/>
</dbReference>
<keyword evidence="10" id="KW-1185">Reference proteome</keyword>
<dbReference type="Pfam" id="PF02586">
    <property type="entry name" value="SRAP"/>
    <property type="match status" value="1"/>
</dbReference>
<dbReference type="GO" id="GO:0106300">
    <property type="term" value="P:protein-DNA covalent cross-linking repair"/>
    <property type="evidence" value="ECO:0007669"/>
    <property type="project" value="InterPro"/>
</dbReference>
<keyword evidence="3" id="KW-0227">DNA damage</keyword>
<accession>A0A058ZJT7</accession>
<evidence type="ECO:0000256" key="5">
    <source>
        <dbReference type="ARBA" id="ARBA00023124"/>
    </source>
</evidence>
<evidence type="ECO:0000256" key="6">
    <source>
        <dbReference type="ARBA" id="ARBA00023125"/>
    </source>
</evidence>
<evidence type="ECO:0000256" key="1">
    <source>
        <dbReference type="ARBA" id="ARBA00008136"/>
    </source>
</evidence>
<dbReference type="EC" id="3.4.-.-" evidence="8"/>
<dbReference type="Proteomes" id="UP000024836">
    <property type="component" value="Unassembled WGS sequence"/>
</dbReference>